<dbReference type="Gene3D" id="3.50.50.60">
    <property type="entry name" value="FAD/NAD(P)-binding domain"/>
    <property type="match status" value="1"/>
</dbReference>
<evidence type="ECO:0000256" key="11">
    <source>
        <dbReference type="NCBIfam" id="TIGR00551"/>
    </source>
</evidence>
<dbReference type="SUPFAM" id="SSF56425">
    <property type="entry name" value="Succinate dehydrogenase/fumarate reductase flavoprotein, catalytic domain"/>
    <property type="match status" value="1"/>
</dbReference>
<evidence type="ECO:0000256" key="7">
    <source>
        <dbReference type="ARBA" id="ARBA00022642"/>
    </source>
</evidence>
<dbReference type="InterPro" id="IPR015939">
    <property type="entry name" value="Fum_Rdtase/Succ_DH_flav-like_C"/>
</dbReference>
<dbReference type="GO" id="GO:0008734">
    <property type="term" value="F:L-aspartate oxidase activity"/>
    <property type="evidence" value="ECO:0007669"/>
    <property type="project" value="UniProtKB-EC"/>
</dbReference>
<evidence type="ECO:0000313" key="15">
    <source>
        <dbReference type="EMBL" id="MFE8696861.1"/>
    </source>
</evidence>
<dbReference type="SUPFAM" id="SSF51905">
    <property type="entry name" value="FAD/NAD(P)-binding domain"/>
    <property type="match status" value="1"/>
</dbReference>
<dbReference type="Pfam" id="PF00890">
    <property type="entry name" value="FAD_binding_2"/>
    <property type="match status" value="1"/>
</dbReference>
<evidence type="ECO:0000259" key="14">
    <source>
        <dbReference type="Pfam" id="PF02910"/>
    </source>
</evidence>
<comment type="catalytic activity">
    <reaction evidence="10">
        <text>L-aspartate + O2 = iminosuccinate + H2O2</text>
        <dbReference type="Rhea" id="RHEA:25876"/>
        <dbReference type="ChEBI" id="CHEBI:15379"/>
        <dbReference type="ChEBI" id="CHEBI:16240"/>
        <dbReference type="ChEBI" id="CHEBI:29991"/>
        <dbReference type="ChEBI" id="CHEBI:77875"/>
        <dbReference type="EC" id="1.4.3.16"/>
    </reaction>
    <physiologicalReaction direction="left-to-right" evidence="10">
        <dbReference type="Rhea" id="RHEA:25877"/>
    </physiologicalReaction>
</comment>
<dbReference type="InterPro" id="IPR036188">
    <property type="entry name" value="FAD/NAD-bd_sf"/>
</dbReference>
<evidence type="ECO:0000256" key="4">
    <source>
        <dbReference type="ARBA" id="ARBA00012173"/>
    </source>
</evidence>
<dbReference type="PANTHER" id="PTHR42716">
    <property type="entry name" value="L-ASPARTATE OXIDASE"/>
    <property type="match status" value="1"/>
</dbReference>
<comment type="function">
    <text evidence="12">Catalyzes the oxidation of L-aspartate to iminoaspartate.</text>
</comment>
<evidence type="ECO:0000256" key="2">
    <source>
        <dbReference type="ARBA" id="ARBA00004950"/>
    </source>
</evidence>
<accession>A0ABW6JYD2</accession>
<dbReference type="InterPro" id="IPR003953">
    <property type="entry name" value="FAD-dep_OxRdtase_2_FAD-bd"/>
</dbReference>
<evidence type="ECO:0000256" key="12">
    <source>
        <dbReference type="RuleBase" id="RU362049"/>
    </source>
</evidence>
<evidence type="ECO:0000256" key="1">
    <source>
        <dbReference type="ARBA" id="ARBA00001974"/>
    </source>
</evidence>
<organism evidence="15 16">
    <name type="scientific">Cytobacillus mangrovibacter</name>
    <dbReference type="NCBI Taxonomy" id="3299024"/>
    <lineage>
        <taxon>Bacteria</taxon>
        <taxon>Bacillati</taxon>
        <taxon>Bacillota</taxon>
        <taxon>Bacilli</taxon>
        <taxon>Bacillales</taxon>
        <taxon>Bacillaceae</taxon>
        <taxon>Cytobacillus</taxon>
    </lineage>
</organism>
<keyword evidence="8 12" id="KW-0274">FAD</keyword>
<evidence type="ECO:0000256" key="8">
    <source>
        <dbReference type="ARBA" id="ARBA00022827"/>
    </source>
</evidence>
<gene>
    <name evidence="15" type="primary">nadB</name>
    <name evidence="15" type="ORF">ACFYKT_10995</name>
</gene>
<evidence type="ECO:0000256" key="10">
    <source>
        <dbReference type="ARBA" id="ARBA00048305"/>
    </source>
</evidence>
<comment type="caution">
    <text evidence="15">The sequence shown here is derived from an EMBL/GenBank/DDBJ whole genome shotgun (WGS) entry which is preliminary data.</text>
</comment>
<dbReference type="InterPro" id="IPR005288">
    <property type="entry name" value="NadB"/>
</dbReference>
<dbReference type="InterPro" id="IPR037099">
    <property type="entry name" value="Fum_R/Succ_DH_flav-like_C_sf"/>
</dbReference>
<dbReference type="Proteomes" id="UP001601058">
    <property type="component" value="Unassembled WGS sequence"/>
</dbReference>
<dbReference type="EMBL" id="JBIACJ010000005">
    <property type="protein sequence ID" value="MFE8696861.1"/>
    <property type="molecule type" value="Genomic_DNA"/>
</dbReference>
<dbReference type="NCBIfam" id="NF005978">
    <property type="entry name" value="PRK08071.1"/>
    <property type="match status" value="1"/>
</dbReference>
<keyword evidence="6 12" id="KW-0285">Flavoprotein</keyword>
<dbReference type="RefSeq" id="WP_389219403.1">
    <property type="nucleotide sequence ID" value="NZ_JBIACJ010000005.1"/>
</dbReference>
<evidence type="ECO:0000313" key="16">
    <source>
        <dbReference type="Proteomes" id="UP001601058"/>
    </source>
</evidence>
<protein>
    <recommendedName>
        <fullName evidence="5 11">L-aspartate oxidase</fullName>
        <ecNumber evidence="4 11">1.4.3.16</ecNumber>
    </recommendedName>
</protein>
<dbReference type="Gene3D" id="3.90.700.10">
    <property type="entry name" value="Succinate dehydrogenase/fumarate reductase flavoprotein, catalytic domain"/>
    <property type="match status" value="1"/>
</dbReference>
<dbReference type="EC" id="1.4.3.16" evidence="4 11"/>
<comment type="similarity">
    <text evidence="3 12">Belongs to the FAD-dependent oxidoreductase 2 family. NadB subfamily.</text>
</comment>
<feature type="domain" description="Fumarate reductase/succinate dehydrogenase flavoprotein-like C-terminal" evidence="14">
    <location>
        <begin position="417"/>
        <end position="512"/>
    </location>
</feature>
<dbReference type="Pfam" id="PF02910">
    <property type="entry name" value="Succ_DH_flav_C"/>
    <property type="match status" value="1"/>
</dbReference>
<dbReference type="NCBIfam" id="TIGR00551">
    <property type="entry name" value="nadB"/>
    <property type="match status" value="1"/>
</dbReference>
<feature type="domain" description="FAD-dependent oxidoreductase 2 FAD-binding" evidence="13">
    <location>
        <begin position="6"/>
        <end position="372"/>
    </location>
</feature>
<evidence type="ECO:0000256" key="6">
    <source>
        <dbReference type="ARBA" id="ARBA00022630"/>
    </source>
</evidence>
<evidence type="ECO:0000259" key="13">
    <source>
        <dbReference type="Pfam" id="PF00890"/>
    </source>
</evidence>
<evidence type="ECO:0000256" key="5">
    <source>
        <dbReference type="ARBA" id="ARBA00021901"/>
    </source>
</evidence>
<comment type="pathway">
    <text evidence="2 12">Cofactor biosynthesis; NAD(+) biosynthesis; iminoaspartate from L-aspartate (oxidase route): step 1/1.</text>
</comment>
<evidence type="ECO:0000256" key="3">
    <source>
        <dbReference type="ARBA" id="ARBA00008562"/>
    </source>
</evidence>
<keyword evidence="9 12" id="KW-0560">Oxidoreductase</keyword>
<name>A0ABW6JYD2_9BACI</name>
<evidence type="ECO:0000256" key="9">
    <source>
        <dbReference type="ARBA" id="ARBA00023002"/>
    </source>
</evidence>
<keyword evidence="7 12" id="KW-0662">Pyridine nucleotide biosynthesis</keyword>
<dbReference type="InterPro" id="IPR027477">
    <property type="entry name" value="Succ_DH/fumarate_Rdtase_cat_sf"/>
</dbReference>
<comment type="subcellular location">
    <subcellularLocation>
        <location evidence="12">Cytoplasm</location>
    </subcellularLocation>
</comment>
<keyword evidence="16" id="KW-1185">Reference proteome</keyword>
<dbReference type="Gene3D" id="1.20.58.100">
    <property type="entry name" value="Fumarate reductase/succinate dehydrogenase flavoprotein-like, C-terminal domain"/>
    <property type="match status" value="1"/>
</dbReference>
<dbReference type="PANTHER" id="PTHR42716:SF2">
    <property type="entry name" value="L-ASPARTATE OXIDASE, CHLOROPLASTIC"/>
    <property type="match status" value="1"/>
</dbReference>
<dbReference type="SUPFAM" id="SSF46977">
    <property type="entry name" value="Succinate dehydrogenase/fumarate reductase flavoprotein C-terminal domain"/>
    <property type="match status" value="1"/>
</dbReference>
<reference evidence="15 16" key="1">
    <citation type="submission" date="2024-08" db="EMBL/GenBank/DDBJ databases">
        <title>Two novel Cytobacillus novel species.</title>
        <authorList>
            <person name="Liu G."/>
        </authorList>
    </citation>
    <scope>NUCLEOTIDE SEQUENCE [LARGE SCALE GENOMIC DNA]</scope>
    <source>
        <strain evidence="15 16">FJAT-53684</strain>
    </source>
</reference>
<comment type="cofactor">
    <cofactor evidence="1 12">
        <name>FAD</name>
        <dbReference type="ChEBI" id="CHEBI:57692"/>
    </cofactor>
</comment>
<sequence length="529" mass="58361">MNKANVIILGSGIAALQLAKSLSRDMNVIILTKSNMNKSNSYLAQGGIAAAIGKNDHPERHFEDTLEAGRYHNDPTIVHQLTKEAPSLIQDLINRGCSFDKNEEGELLLGMEGAHCEHRIIHGGGDATGKTMIQFMTSEINNNLEIIENMFVYELLMDEARKRCIGVKGKDLDGQIVYFFSEHIVIATGGCGQLYAYTSNAETVAGDGIALAYQAGAQIADMEFIQFHPTLLYTKGKAVGLVSEAVRGEGGRLVTEAGIPIMKGIHPLADLAPRHIVSQTIYSYLKTGKKIFLDISAVNDFSNRFPTITDLCRQNGIDLQTGLLPVVPGSHFLMGGIKTDLFGRSSVEGLYAIGEAACTGVHGANRLASNSLLEGLFFGKRLAEWINAEAIKRPLQGLSSVKIQNPIAEIRKLPVVNELQASMMEHVGIVRTREGLKKQKSWLESYHVKDWANEKLDHLTWEEMSQVFMLITAWLVTDSALKRTESRGGHFREDYPFENNQEWLRKQIIQCQLSGEDGKHEQIKAALAT</sequence>
<proteinExistence type="inferred from homology"/>